<feature type="non-terminal residue" evidence="8">
    <location>
        <position position="1"/>
    </location>
</feature>
<evidence type="ECO:0000256" key="2">
    <source>
        <dbReference type="ARBA" id="ARBA00022695"/>
    </source>
</evidence>
<evidence type="ECO:0000313" key="8">
    <source>
        <dbReference type="EMBL" id="NWQ72512.1"/>
    </source>
</evidence>
<dbReference type="AlphaFoldDB" id="A0A7K4RI52"/>
<dbReference type="PANTHER" id="PTHR41694">
    <property type="entry name" value="ENDOGENOUS RETROVIRUS GROUP K MEMBER POL PROTEIN"/>
    <property type="match status" value="1"/>
</dbReference>
<dbReference type="InterPro" id="IPR043128">
    <property type="entry name" value="Rev_trsase/Diguanyl_cyclase"/>
</dbReference>
<evidence type="ECO:0000256" key="5">
    <source>
        <dbReference type="ARBA" id="ARBA00022801"/>
    </source>
</evidence>
<dbReference type="PANTHER" id="PTHR41694:SF3">
    <property type="entry name" value="RNA-DIRECTED DNA POLYMERASE-RELATED"/>
    <property type="match status" value="1"/>
</dbReference>
<dbReference type="Proteomes" id="UP000556200">
    <property type="component" value="Unassembled WGS sequence"/>
</dbReference>
<dbReference type="GO" id="GO:0003964">
    <property type="term" value="F:RNA-directed DNA polymerase activity"/>
    <property type="evidence" value="ECO:0007669"/>
    <property type="project" value="UniProtKB-KW"/>
</dbReference>
<dbReference type="Gene3D" id="3.30.70.270">
    <property type="match status" value="1"/>
</dbReference>
<reference evidence="8 9" key="1">
    <citation type="submission" date="2019-09" db="EMBL/GenBank/DDBJ databases">
        <title>Bird 10,000 Genomes (B10K) Project - Family phase.</title>
        <authorList>
            <person name="Zhang G."/>
        </authorList>
    </citation>
    <scope>NUCLEOTIDE SEQUENCE [LARGE SCALE GENOMIC DNA]</scope>
    <source>
        <strain evidence="8">B10K-DU-004-15</strain>
        <tissue evidence="8">Mixed tissue sample</tissue>
    </source>
</reference>
<name>A0A7K4RI52_9TYRA</name>
<dbReference type="InterPro" id="IPR043502">
    <property type="entry name" value="DNA/RNA_pol_sf"/>
</dbReference>
<organism evidence="8 9">
    <name type="scientific">Neopipo cinnamomea</name>
    <dbReference type="NCBI Taxonomy" id="456388"/>
    <lineage>
        <taxon>Eukaryota</taxon>
        <taxon>Metazoa</taxon>
        <taxon>Chordata</taxon>
        <taxon>Craniata</taxon>
        <taxon>Vertebrata</taxon>
        <taxon>Euteleostomi</taxon>
        <taxon>Archelosauria</taxon>
        <taxon>Archosauria</taxon>
        <taxon>Dinosauria</taxon>
        <taxon>Saurischia</taxon>
        <taxon>Theropoda</taxon>
        <taxon>Coelurosauria</taxon>
        <taxon>Aves</taxon>
        <taxon>Neognathae</taxon>
        <taxon>Neoaves</taxon>
        <taxon>Telluraves</taxon>
        <taxon>Australaves</taxon>
        <taxon>Passeriformes</taxon>
        <taxon>Tyrannidae</taxon>
        <taxon>Neopipo</taxon>
    </lineage>
</organism>
<dbReference type="InterPro" id="IPR010661">
    <property type="entry name" value="RVT_thumb"/>
</dbReference>
<evidence type="ECO:0000256" key="6">
    <source>
        <dbReference type="ARBA" id="ARBA00022918"/>
    </source>
</evidence>
<evidence type="ECO:0000256" key="1">
    <source>
        <dbReference type="ARBA" id="ARBA00022679"/>
    </source>
</evidence>
<protein>
    <submittedName>
        <fullName evidence="8">PO113 protein</fullName>
    </submittedName>
</protein>
<keyword evidence="3" id="KW-0540">Nuclease</keyword>
<keyword evidence="6" id="KW-0695">RNA-directed DNA polymerase</keyword>
<proteinExistence type="predicted"/>
<sequence>WKYLGFIVTEKIVKPQKLDFAPKIRTLNDAQKLLGDLQWLRPIVGIPAEFLNELRPLLKGTDPLQP</sequence>
<dbReference type="Pfam" id="PF06817">
    <property type="entry name" value="RVT_thumb"/>
    <property type="match status" value="1"/>
</dbReference>
<accession>A0A7K4RI52</accession>
<evidence type="ECO:0000256" key="3">
    <source>
        <dbReference type="ARBA" id="ARBA00022722"/>
    </source>
</evidence>
<keyword evidence="9" id="KW-1185">Reference proteome</keyword>
<evidence type="ECO:0000259" key="7">
    <source>
        <dbReference type="Pfam" id="PF06817"/>
    </source>
</evidence>
<evidence type="ECO:0000313" key="9">
    <source>
        <dbReference type="Proteomes" id="UP000556200"/>
    </source>
</evidence>
<feature type="domain" description="Reverse transcriptase thumb" evidence="7">
    <location>
        <begin position="17"/>
        <end position="64"/>
    </location>
</feature>
<evidence type="ECO:0000256" key="4">
    <source>
        <dbReference type="ARBA" id="ARBA00022759"/>
    </source>
</evidence>
<dbReference type="SUPFAM" id="SSF56672">
    <property type="entry name" value="DNA/RNA polymerases"/>
    <property type="match status" value="1"/>
</dbReference>
<dbReference type="EMBL" id="VYZA01005718">
    <property type="protein sequence ID" value="NWQ72512.1"/>
    <property type="molecule type" value="Genomic_DNA"/>
</dbReference>
<keyword evidence="4" id="KW-0255">Endonuclease</keyword>
<gene>
    <name evidence="8" type="primary">Hervk_1</name>
    <name evidence="8" type="ORF">NEOCIN_R15337</name>
</gene>
<comment type="caution">
    <text evidence="8">The sequence shown here is derived from an EMBL/GenBank/DDBJ whole genome shotgun (WGS) entry which is preliminary data.</text>
</comment>
<keyword evidence="5" id="KW-0378">Hydrolase</keyword>
<keyword evidence="2" id="KW-0548">Nucleotidyltransferase</keyword>
<dbReference type="GO" id="GO:0004519">
    <property type="term" value="F:endonuclease activity"/>
    <property type="evidence" value="ECO:0007669"/>
    <property type="project" value="UniProtKB-KW"/>
</dbReference>
<dbReference type="GO" id="GO:0035613">
    <property type="term" value="F:RNA stem-loop binding"/>
    <property type="evidence" value="ECO:0007669"/>
    <property type="project" value="TreeGrafter"/>
</dbReference>
<keyword evidence="1" id="KW-0808">Transferase</keyword>
<dbReference type="GO" id="GO:0016787">
    <property type="term" value="F:hydrolase activity"/>
    <property type="evidence" value="ECO:0007669"/>
    <property type="project" value="UniProtKB-KW"/>
</dbReference>
<feature type="non-terminal residue" evidence="8">
    <location>
        <position position="66"/>
    </location>
</feature>